<reference evidence="1" key="1">
    <citation type="submission" date="2013-12" db="EMBL/GenBank/DDBJ databases">
        <title>The Genome Sequence of Aphanomyces invadans NJM9701.</title>
        <authorList>
            <consortium name="The Broad Institute Genomics Platform"/>
            <person name="Russ C."/>
            <person name="Tyler B."/>
            <person name="van West P."/>
            <person name="Dieguez-Uribeondo J."/>
            <person name="Young S.K."/>
            <person name="Zeng Q."/>
            <person name="Gargeya S."/>
            <person name="Fitzgerald M."/>
            <person name="Abouelleil A."/>
            <person name="Alvarado L."/>
            <person name="Chapman S.B."/>
            <person name="Gainer-Dewar J."/>
            <person name="Goldberg J."/>
            <person name="Griggs A."/>
            <person name="Gujja S."/>
            <person name="Hansen M."/>
            <person name="Howarth C."/>
            <person name="Imamovic A."/>
            <person name="Ireland A."/>
            <person name="Larimer J."/>
            <person name="McCowan C."/>
            <person name="Murphy C."/>
            <person name="Pearson M."/>
            <person name="Poon T.W."/>
            <person name="Priest M."/>
            <person name="Roberts A."/>
            <person name="Saif S."/>
            <person name="Shea T."/>
            <person name="Sykes S."/>
            <person name="Wortman J."/>
            <person name="Nusbaum C."/>
            <person name="Birren B."/>
        </authorList>
    </citation>
    <scope>NUCLEOTIDE SEQUENCE [LARGE SCALE GENOMIC DNA]</scope>
    <source>
        <strain evidence="1">NJM9701</strain>
    </source>
</reference>
<dbReference type="Pfam" id="PF05250">
    <property type="entry name" value="UPF0193"/>
    <property type="match status" value="1"/>
</dbReference>
<dbReference type="PANTHER" id="PTHR28348">
    <property type="entry name" value="UPF0193 PROTEIN EVG1"/>
    <property type="match status" value="1"/>
</dbReference>
<name>A0A024UQ03_9STRA</name>
<sequence length="289" mass="31996">MSSTESPRCTEGLVVFVATDGDATFQTCDIFHAQETAMRFSFAHCIMNNEAEPEGNVVATEAWRAFGSDTEAGRLLKKLYCGNAKPVINYPKVKTTKQHAPAGPFIPGGGSGVDTRSNNWASSNTARAVKVPTVGNHPTNQSHAIDAIPVHRRHKDMIDKELGQIKRSVEGYRPTVASYPGSQAEKQKLQQRFTYAAGTILPREMLPGSDLLDKELSHLDAKRQGGPMTTLQQLQKLRTQVLDDIESRKKYIAEMSALGKHADTQQMHHDMEQLLLELKQINSLMNQQN</sequence>
<organism evidence="1">
    <name type="scientific">Aphanomyces invadans</name>
    <dbReference type="NCBI Taxonomy" id="157072"/>
    <lineage>
        <taxon>Eukaryota</taxon>
        <taxon>Sar</taxon>
        <taxon>Stramenopiles</taxon>
        <taxon>Oomycota</taxon>
        <taxon>Saprolegniomycetes</taxon>
        <taxon>Saprolegniales</taxon>
        <taxon>Verrucalvaceae</taxon>
        <taxon>Aphanomyces</taxon>
    </lineage>
</organism>
<dbReference type="AlphaFoldDB" id="A0A024UQ03"/>
<dbReference type="eggNOG" id="ENOG502RZU2">
    <property type="taxonomic scope" value="Eukaryota"/>
</dbReference>
<dbReference type="RefSeq" id="XP_008862311.1">
    <property type="nucleotide sequence ID" value="XM_008864089.1"/>
</dbReference>
<dbReference type="GeneID" id="20078121"/>
<dbReference type="EMBL" id="KI913953">
    <property type="protein sequence ID" value="ETW08506.1"/>
    <property type="molecule type" value="Genomic_DNA"/>
</dbReference>
<accession>A0A024UQ03</accession>
<dbReference type="OrthoDB" id="189770at2759"/>
<dbReference type="VEuPathDB" id="FungiDB:H310_01071"/>
<dbReference type="PANTHER" id="PTHR28348:SF1">
    <property type="entry name" value="UPF0193 PROTEIN EVG1"/>
    <property type="match status" value="1"/>
</dbReference>
<gene>
    <name evidence="1" type="ORF">H310_01071</name>
</gene>
<protein>
    <submittedName>
        <fullName evidence="1">Uncharacterized protein</fullName>
    </submittedName>
</protein>
<evidence type="ECO:0000313" key="1">
    <source>
        <dbReference type="EMBL" id="ETW08506.1"/>
    </source>
</evidence>
<dbReference type="STRING" id="157072.A0A024UQ03"/>
<dbReference type="InterPro" id="IPR007914">
    <property type="entry name" value="UPF0193"/>
</dbReference>
<proteinExistence type="predicted"/>